<evidence type="ECO:0000256" key="5">
    <source>
        <dbReference type="ARBA" id="ARBA00022737"/>
    </source>
</evidence>
<feature type="region of interest" description="Disordered" evidence="8">
    <location>
        <begin position="204"/>
        <end position="225"/>
    </location>
</feature>
<keyword evidence="6" id="KW-0843">Virulence</keyword>
<dbReference type="InterPro" id="IPR003995">
    <property type="entry name" value="RTX_toxin_determinant-A"/>
</dbReference>
<dbReference type="Pfam" id="PF00353">
    <property type="entry name" value="HemolysinCabind"/>
    <property type="match status" value="7"/>
</dbReference>
<keyword evidence="5" id="KW-0677">Repeat</keyword>
<feature type="non-terminal residue" evidence="9">
    <location>
        <position position="932"/>
    </location>
</feature>
<feature type="non-terminal residue" evidence="9">
    <location>
        <position position="1"/>
    </location>
</feature>
<proteinExistence type="predicted"/>
<evidence type="ECO:0000256" key="4">
    <source>
        <dbReference type="ARBA" id="ARBA00022656"/>
    </source>
</evidence>
<name>A0A0F9GZY6_9ZZZZ</name>
<dbReference type="InterPro" id="IPR001343">
    <property type="entry name" value="Hemolysn_Ca-bd"/>
</dbReference>
<feature type="compositionally biased region" description="Low complexity" evidence="8">
    <location>
        <begin position="877"/>
        <end position="895"/>
    </location>
</feature>
<keyword evidence="4" id="KW-0800">Toxin</keyword>
<feature type="region of interest" description="Disordered" evidence="8">
    <location>
        <begin position="818"/>
        <end position="932"/>
    </location>
</feature>
<keyword evidence="7" id="KW-0472">Membrane</keyword>
<dbReference type="AlphaFoldDB" id="A0A0F9GZY6"/>
<evidence type="ECO:0000256" key="8">
    <source>
        <dbReference type="SAM" id="MobiDB-lite"/>
    </source>
</evidence>
<feature type="region of interest" description="Disordered" evidence="8">
    <location>
        <begin position="579"/>
        <end position="608"/>
    </location>
</feature>
<dbReference type="SUPFAM" id="SSF51120">
    <property type="entry name" value="beta-Roll"/>
    <property type="match status" value="4"/>
</dbReference>
<dbReference type="InterPro" id="IPR011049">
    <property type="entry name" value="Serralysin-like_metalloprot_C"/>
</dbReference>
<dbReference type="GO" id="GO:0016020">
    <property type="term" value="C:membrane"/>
    <property type="evidence" value="ECO:0007669"/>
    <property type="project" value="UniProtKB-SubCell"/>
</dbReference>
<evidence type="ECO:0000256" key="3">
    <source>
        <dbReference type="ARBA" id="ARBA00022525"/>
    </source>
</evidence>
<organism evidence="9">
    <name type="scientific">marine sediment metagenome</name>
    <dbReference type="NCBI Taxonomy" id="412755"/>
    <lineage>
        <taxon>unclassified sequences</taxon>
        <taxon>metagenomes</taxon>
        <taxon>ecological metagenomes</taxon>
    </lineage>
</organism>
<keyword evidence="3" id="KW-0964">Secreted</keyword>
<feature type="region of interest" description="Disordered" evidence="8">
    <location>
        <begin position="291"/>
        <end position="361"/>
    </location>
</feature>
<dbReference type="InterPro" id="IPR018511">
    <property type="entry name" value="Hemolysin-typ_Ca-bd_CS"/>
</dbReference>
<comment type="caution">
    <text evidence="9">The sequence shown here is derived from an EMBL/GenBank/DDBJ whole genome shotgun (WGS) entry which is preliminary data.</text>
</comment>
<feature type="compositionally biased region" description="Polar residues" evidence="8">
    <location>
        <begin position="118"/>
        <end position="130"/>
    </location>
</feature>
<reference evidence="9" key="1">
    <citation type="journal article" date="2015" name="Nature">
        <title>Complex archaea that bridge the gap between prokaryotes and eukaryotes.</title>
        <authorList>
            <person name="Spang A."/>
            <person name="Saw J.H."/>
            <person name="Jorgensen S.L."/>
            <person name="Zaremba-Niedzwiedzka K."/>
            <person name="Martijn J."/>
            <person name="Lind A.E."/>
            <person name="van Eijk R."/>
            <person name="Schleper C."/>
            <person name="Guy L."/>
            <person name="Ettema T.J."/>
        </authorList>
    </citation>
    <scope>NUCLEOTIDE SEQUENCE</scope>
</reference>
<evidence type="ECO:0000256" key="2">
    <source>
        <dbReference type="ARBA" id="ARBA00004613"/>
    </source>
</evidence>
<dbReference type="EMBL" id="LAZR01016469">
    <property type="protein sequence ID" value="KKM04360.1"/>
    <property type="molecule type" value="Genomic_DNA"/>
</dbReference>
<dbReference type="PANTHER" id="PTHR38340:SF1">
    <property type="entry name" value="S-LAYER PROTEIN"/>
    <property type="match status" value="1"/>
</dbReference>
<dbReference type="GO" id="GO:0005509">
    <property type="term" value="F:calcium ion binding"/>
    <property type="evidence" value="ECO:0007669"/>
    <property type="project" value="InterPro"/>
</dbReference>
<comment type="subcellular location">
    <subcellularLocation>
        <location evidence="1">Membrane</location>
    </subcellularLocation>
    <subcellularLocation>
        <location evidence="2">Secreted</location>
    </subcellularLocation>
</comment>
<evidence type="ECO:0000256" key="6">
    <source>
        <dbReference type="ARBA" id="ARBA00023026"/>
    </source>
</evidence>
<protein>
    <submittedName>
        <fullName evidence="9">Uncharacterized protein</fullName>
    </submittedName>
</protein>
<evidence type="ECO:0000256" key="1">
    <source>
        <dbReference type="ARBA" id="ARBA00004370"/>
    </source>
</evidence>
<gene>
    <name evidence="9" type="ORF">LCGC14_1765020</name>
</gene>
<dbReference type="PRINTS" id="PR00313">
    <property type="entry name" value="CABNDNGRPT"/>
</dbReference>
<dbReference type="Gene3D" id="2.150.10.10">
    <property type="entry name" value="Serralysin-like metalloprotease, C-terminal"/>
    <property type="match status" value="4"/>
</dbReference>
<evidence type="ECO:0000256" key="7">
    <source>
        <dbReference type="ARBA" id="ARBA00023136"/>
    </source>
</evidence>
<dbReference type="PANTHER" id="PTHR38340">
    <property type="entry name" value="S-LAYER PROTEIN"/>
    <property type="match status" value="1"/>
</dbReference>
<feature type="compositionally biased region" description="Basic and acidic residues" evidence="8">
    <location>
        <begin position="340"/>
        <end position="357"/>
    </location>
</feature>
<sequence length="932" mass="94556">PDGSDYSVTVGIDGPVSRIEVIHTSTSGTSGVHVSDVYFDNLATVSLEDFGPNGDDTINGGEGDDLIFGDGAGQQASVRESFNWEGASDSDIDNGFTQDTGNVTVTYDRIVDAGSHQSRLSSRDLNTNGIDSGGETVDSDSSLYSLNNGTNDKGAFSWDFSAPVSDVSFNINDVDHDAIVKITAFDANGQPIRVDLTGGSQITLKDTDSVAGNDTADSNGGSGASDAEAYTLNVSIAGPVSKIIVEHSQDGGSNTGINVTDMYFDAPRGVMLEGGDDVLTGGSGNDTIFGEGGNDSIDGGTGNDSLEGNAGDDTISGGTGNDTIYGDTNTDASAPVTGGTERESFEWDKAPDPHDSTSVDNNDNLAGGFVQNTGNVDVVFSVKDVTKTPETTFSTDQQKVHSITGDSDPVNANSSLASLADEDGERATYKLDFSKDVTNVSFRINDIDNASKVVIVAVGPDGSRTPIDVATGSGITAQDNDGVGGKETLISKGGDGPDTTPDYSTLVNIAGPVDYLEITHIKVQSLSPGNNAGINITDVYFDAPVDGGAMGAGAGNDLLMGDEGDDYINGGAGNDTLMGGADNDTLDGGTGRDSLDGGAGADSIMGGDDEDTIVGGTDGDYIDGGAGGFNVDDSLNTDDDTLDLTGVGNFRIIDKVVDGNGNGFNGTVVLYDTDGMTETGRFEFAEIEKILGTPAPGPVDGLDSGENMGPGYTDLQGDQIDGTDGINDTIFGNGGDDTIDSGLGDDTVYGGSGDDTFALTDKIDNDVIVGGETGETNGDSLDSSTINDDLTLNFTAPEKGTLSDGTNTTSFEEIEAARLGGGDDTVTGSEGGEKVSTGGGNDSVEANGGDDTIDGQGGDDAISGGSGDDDITGGDGSDLLNGGDGNDVINGNNPGSKGVPDADVPLINRPFDQDTDPNNDKDTIFGGAGNDT</sequence>
<dbReference type="InterPro" id="IPR050557">
    <property type="entry name" value="RTX_toxin/Mannuronan_C5-epim"/>
</dbReference>
<evidence type="ECO:0000313" key="9">
    <source>
        <dbReference type="EMBL" id="KKM04360.1"/>
    </source>
</evidence>
<dbReference type="PRINTS" id="PR01488">
    <property type="entry name" value="RTXTOXINA"/>
</dbReference>
<feature type="compositionally biased region" description="Polar residues" evidence="8">
    <location>
        <begin position="204"/>
        <end position="219"/>
    </location>
</feature>
<dbReference type="PROSITE" id="PS00330">
    <property type="entry name" value="HEMOLYSIN_CALCIUM"/>
    <property type="match status" value="8"/>
</dbReference>
<dbReference type="GO" id="GO:0090729">
    <property type="term" value="F:toxin activity"/>
    <property type="evidence" value="ECO:0007669"/>
    <property type="project" value="UniProtKB-KW"/>
</dbReference>
<dbReference type="GO" id="GO:0005576">
    <property type="term" value="C:extracellular region"/>
    <property type="evidence" value="ECO:0007669"/>
    <property type="project" value="UniProtKB-SubCell"/>
</dbReference>
<accession>A0A0F9GZY6</accession>
<feature type="region of interest" description="Disordered" evidence="8">
    <location>
        <begin position="118"/>
        <end position="141"/>
    </location>
</feature>